<evidence type="ECO:0000256" key="5">
    <source>
        <dbReference type="ARBA" id="ARBA00022741"/>
    </source>
</evidence>
<dbReference type="EC" id="2.7.13.3" evidence="2"/>
<evidence type="ECO:0000256" key="4">
    <source>
        <dbReference type="ARBA" id="ARBA00022679"/>
    </source>
</evidence>
<keyword evidence="9" id="KW-0812">Transmembrane</keyword>
<dbReference type="PROSITE" id="PS50109">
    <property type="entry name" value="HIS_KIN"/>
    <property type="match status" value="1"/>
</dbReference>
<dbReference type="CDD" id="cd00130">
    <property type="entry name" value="PAS"/>
    <property type="match status" value="1"/>
</dbReference>
<dbReference type="PANTHER" id="PTHR43065">
    <property type="entry name" value="SENSOR HISTIDINE KINASE"/>
    <property type="match status" value="1"/>
</dbReference>
<feature type="transmembrane region" description="Helical" evidence="9">
    <location>
        <begin position="6"/>
        <end position="24"/>
    </location>
</feature>
<dbReference type="InterPro" id="IPR013767">
    <property type="entry name" value="PAS_fold"/>
</dbReference>
<dbReference type="GO" id="GO:0005524">
    <property type="term" value="F:ATP binding"/>
    <property type="evidence" value="ECO:0007669"/>
    <property type="project" value="UniProtKB-KW"/>
</dbReference>
<dbReference type="InterPro" id="IPR036890">
    <property type="entry name" value="HATPase_C_sf"/>
</dbReference>
<dbReference type="InterPro" id="IPR000700">
    <property type="entry name" value="PAS-assoc_C"/>
</dbReference>
<dbReference type="InterPro" id="IPR003018">
    <property type="entry name" value="GAF"/>
</dbReference>
<feature type="transmembrane region" description="Helical" evidence="9">
    <location>
        <begin position="31"/>
        <end position="54"/>
    </location>
</feature>
<dbReference type="Pfam" id="PF00512">
    <property type="entry name" value="HisKA"/>
    <property type="match status" value="1"/>
</dbReference>
<dbReference type="SMART" id="SM00387">
    <property type="entry name" value="HATPase_c"/>
    <property type="match status" value="1"/>
</dbReference>
<dbReference type="Pfam" id="PF02518">
    <property type="entry name" value="HATPase_c"/>
    <property type="match status" value="1"/>
</dbReference>
<dbReference type="Gene3D" id="3.30.450.40">
    <property type="match status" value="1"/>
</dbReference>
<dbReference type="InterPro" id="IPR004358">
    <property type="entry name" value="Sig_transdc_His_kin-like_C"/>
</dbReference>
<feature type="transmembrane region" description="Helical" evidence="9">
    <location>
        <begin position="131"/>
        <end position="155"/>
    </location>
</feature>
<dbReference type="GO" id="GO:0000155">
    <property type="term" value="F:phosphorelay sensor kinase activity"/>
    <property type="evidence" value="ECO:0007669"/>
    <property type="project" value="InterPro"/>
</dbReference>
<evidence type="ECO:0000256" key="9">
    <source>
        <dbReference type="SAM" id="Phobius"/>
    </source>
</evidence>
<dbReference type="SUPFAM" id="SSF55874">
    <property type="entry name" value="ATPase domain of HSP90 chaperone/DNA topoisomerase II/histidine kinase"/>
    <property type="match status" value="1"/>
</dbReference>
<keyword evidence="5" id="KW-0547">Nucleotide-binding</keyword>
<evidence type="ECO:0000259" key="10">
    <source>
        <dbReference type="PROSITE" id="PS50109"/>
    </source>
</evidence>
<protein>
    <recommendedName>
        <fullName evidence="2">histidine kinase</fullName>
        <ecNumber evidence="2">2.7.13.3</ecNumber>
    </recommendedName>
</protein>
<dbReference type="InterPro" id="IPR031621">
    <property type="entry name" value="HisKA_7TM"/>
</dbReference>
<gene>
    <name evidence="12" type="ORF">C4520_21925</name>
</gene>
<evidence type="ECO:0000256" key="8">
    <source>
        <dbReference type="ARBA" id="ARBA00023012"/>
    </source>
</evidence>
<proteinExistence type="predicted"/>
<dbReference type="SMART" id="SM00065">
    <property type="entry name" value="GAF"/>
    <property type="match status" value="1"/>
</dbReference>
<evidence type="ECO:0000313" key="13">
    <source>
        <dbReference type="Proteomes" id="UP000265882"/>
    </source>
</evidence>
<dbReference type="Pfam" id="PF13492">
    <property type="entry name" value="GAF_3"/>
    <property type="match status" value="1"/>
</dbReference>
<organism evidence="12 13">
    <name type="scientific">Abyssobacteria bacterium (strain SURF_5)</name>
    <dbReference type="NCBI Taxonomy" id="2093360"/>
    <lineage>
        <taxon>Bacteria</taxon>
        <taxon>Pseudomonadati</taxon>
        <taxon>Candidatus Hydrogenedentota</taxon>
        <taxon>Candidatus Abyssobacteria</taxon>
    </lineage>
</organism>
<dbReference type="SMART" id="SM00388">
    <property type="entry name" value="HisKA"/>
    <property type="match status" value="1"/>
</dbReference>
<dbReference type="PROSITE" id="PS50113">
    <property type="entry name" value="PAC"/>
    <property type="match status" value="1"/>
</dbReference>
<dbReference type="EMBL" id="QZKU01000145">
    <property type="protein sequence ID" value="RJP14013.1"/>
    <property type="molecule type" value="Genomic_DNA"/>
</dbReference>
<dbReference type="Pfam" id="PF00989">
    <property type="entry name" value="PAS"/>
    <property type="match status" value="1"/>
</dbReference>
<keyword evidence="7" id="KW-0067">ATP-binding</keyword>
<name>A0A3A4MUP8_ABYX5</name>
<feature type="transmembrane region" description="Helical" evidence="9">
    <location>
        <begin position="204"/>
        <end position="223"/>
    </location>
</feature>
<keyword evidence="8" id="KW-0902">Two-component regulatory system</keyword>
<feature type="domain" description="PAC" evidence="11">
    <location>
        <begin position="536"/>
        <end position="588"/>
    </location>
</feature>
<evidence type="ECO:0000256" key="2">
    <source>
        <dbReference type="ARBA" id="ARBA00012438"/>
    </source>
</evidence>
<feature type="transmembrane region" description="Helical" evidence="9">
    <location>
        <begin position="235"/>
        <end position="255"/>
    </location>
</feature>
<feature type="transmembrane region" description="Helical" evidence="9">
    <location>
        <begin position="175"/>
        <end position="198"/>
    </location>
</feature>
<dbReference type="InterPro" id="IPR029016">
    <property type="entry name" value="GAF-like_dom_sf"/>
</dbReference>
<evidence type="ECO:0000256" key="6">
    <source>
        <dbReference type="ARBA" id="ARBA00022777"/>
    </source>
</evidence>
<dbReference type="Gene3D" id="3.30.565.10">
    <property type="entry name" value="Histidine kinase-like ATPase, C-terminal domain"/>
    <property type="match status" value="1"/>
</dbReference>
<evidence type="ECO:0000256" key="1">
    <source>
        <dbReference type="ARBA" id="ARBA00000085"/>
    </source>
</evidence>
<dbReference type="SUPFAM" id="SSF55785">
    <property type="entry name" value="PYP-like sensor domain (PAS domain)"/>
    <property type="match status" value="1"/>
</dbReference>
<keyword evidence="9" id="KW-1133">Transmembrane helix</keyword>
<feature type="transmembrane region" description="Helical" evidence="9">
    <location>
        <begin position="98"/>
        <end position="119"/>
    </location>
</feature>
<dbReference type="InterPro" id="IPR003594">
    <property type="entry name" value="HATPase_dom"/>
</dbReference>
<dbReference type="Pfam" id="PF16927">
    <property type="entry name" value="HisKA_7TM"/>
    <property type="match status" value="1"/>
</dbReference>
<dbReference type="PRINTS" id="PR00344">
    <property type="entry name" value="BCTRLSENSOR"/>
</dbReference>
<dbReference type="PANTHER" id="PTHR43065:SF10">
    <property type="entry name" value="PEROXIDE STRESS-ACTIVATED HISTIDINE KINASE MAK3"/>
    <property type="match status" value="1"/>
</dbReference>
<feature type="transmembrane region" description="Helical" evidence="9">
    <location>
        <begin position="66"/>
        <end position="86"/>
    </location>
</feature>
<sequence length="848" mass="94130">MDPKPISILVTALFIFILGTYVFAKNSKKIINISFLGLAYSCGLWALALFTISIETRYEVLKFAGHMAFATGALLTCNFLLFAYVFPDKRDEFPPLRTLLIICAPGALMALLSFTPFIMKDIAYEGEKVRPVYGAGIYILMLYHVACAFIGFFLLARKFLKTKVRFERVQLKYTFWGTLLSAIGIVTFALLLPIAGVSQYSGPLSAVFIVIASASLSYAIVRHRLMDLGVVFRNVLIYIGTVAALGAVMGLVTLFTPVLRLQLEAVAFLSVLAASLLVYPVRNGIETLVDRFFFHGRYNYQAALTEFSHSMTKILDLEDLQNRIVHEVASILQVKSATILLHETGEKKYTVRAAIPIELADAHHEIGADSLIIRQMMQDHTLLVKEEMKRSLPVSRFQPIESEFDQIHAEVIIPLFYREDLLGLLTLGEKISSDIYSVEDINLLVTLGNQAAVALENALLHHTVIMLKNHNDNILKYMSSGVVAIDKNRMINTCNDKAREILRLPQDGVIHGKIDLLPSPLREMLSDTLAGKNRYSNQEVQILSPKGSICYLSASTSLIKEEKGVVTGALLVVNDLTEIRILEGEMWRADKLASLGTLAAGMAHEIKNPLVSIKTFAQLLPTRFEDTEFREKFSSITVDEVERINSLVEKLLEFARPTAPLFETADIIDLIEEVLLLLSNETSKVGVTVVRNFDVDSAPIVCDKSQFKQALLNLCLNALQAIEASRNNSHKELRVSVSLRKSRYSGGTSRDQVSEMFYGLDIPATIDDAQTVVIKVRDSGQGISRKNLGRIFDPFFTTKEKGLGLGLAVVHGIIKEHSGSITVDSKENVGTEFTISLPVTQIFAKERA</sequence>
<accession>A0A3A4MUP8</accession>
<dbReference type="Proteomes" id="UP000265882">
    <property type="component" value="Unassembled WGS sequence"/>
</dbReference>
<evidence type="ECO:0000313" key="12">
    <source>
        <dbReference type="EMBL" id="RJP14013.1"/>
    </source>
</evidence>
<dbReference type="SUPFAM" id="SSF47384">
    <property type="entry name" value="Homodimeric domain of signal transducing histidine kinase"/>
    <property type="match status" value="1"/>
</dbReference>
<dbReference type="InterPro" id="IPR005467">
    <property type="entry name" value="His_kinase_dom"/>
</dbReference>
<keyword evidence="4" id="KW-0808">Transferase</keyword>
<dbReference type="Gene3D" id="1.10.287.130">
    <property type="match status" value="1"/>
</dbReference>
<feature type="domain" description="Histidine kinase" evidence="10">
    <location>
        <begin position="601"/>
        <end position="841"/>
    </location>
</feature>
<keyword evidence="6" id="KW-0418">Kinase</keyword>
<evidence type="ECO:0000259" key="11">
    <source>
        <dbReference type="PROSITE" id="PS50113"/>
    </source>
</evidence>
<evidence type="ECO:0000256" key="7">
    <source>
        <dbReference type="ARBA" id="ARBA00022840"/>
    </source>
</evidence>
<dbReference type="InterPro" id="IPR000014">
    <property type="entry name" value="PAS"/>
</dbReference>
<dbReference type="InterPro" id="IPR003661">
    <property type="entry name" value="HisK_dim/P_dom"/>
</dbReference>
<dbReference type="Gene3D" id="3.30.450.20">
    <property type="entry name" value="PAS domain"/>
    <property type="match status" value="1"/>
</dbReference>
<dbReference type="CDD" id="cd00082">
    <property type="entry name" value="HisKA"/>
    <property type="match status" value="1"/>
</dbReference>
<reference evidence="12 13" key="1">
    <citation type="journal article" date="2017" name="ISME J.">
        <title>Energy and carbon metabolisms in a deep terrestrial subsurface fluid microbial community.</title>
        <authorList>
            <person name="Momper L."/>
            <person name="Jungbluth S.P."/>
            <person name="Lee M.D."/>
            <person name="Amend J.P."/>
        </authorList>
    </citation>
    <scope>NUCLEOTIDE SEQUENCE [LARGE SCALE GENOMIC DNA]</scope>
    <source>
        <strain evidence="12">SURF_5</strain>
    </source>
</reference>
<evidence type="ECO:0000256" key="3">
    <source>
        <dbReference type="ARBA" id="ARBA00022553"/>
    </source>
</evidence>
<dbReference type="AlphaFoldDB" id="A0A3A4MUP8"/>
<dbReference type="SUPFAM" id="SSF55781">
    <property type="entry name" value="GAF domain-like"/>
    <property type="match status" value="1"/>
</dbReference>
<keyword evidence="3" id="KW-0597">Phosphoprotein</keyword>
<dbReference type="InterPro" id="IPR036097">
    <property type="entry name" value="HisK_dim/P_sf"/>
</dbReference>
<dbReference type="InterPro" id="IPR035965">
    <property type="entry name" value="PAS-like_dom_sf"/>
</dbReference>
<comment type="caution">
    <text evidence="12">The sequence shown here is derived from an EMBL/GenBank/DDBJ whole genome shotgun (WGS) entry which is preliminary data.</text>
</comment>
<keyword evidence="9" id="KW-0472">Membrane</keyword>
<comment type="catalytic activity">
    <reaction evidence="1">
        <text>ATP + protein L-histidine = ADP + protein N-phospho-L-histidine.</text>
        <dbReference type="EC" id="2.7.13.3"/>
    </reaction>
</comment>
<dbReference type="GO" id="GO:0006355">
    <property type="term" value="P:regulation of DNA-templated transcription"/>
    <property type="evidence" value="ECO:0007669"/>
    <property type="project" value="InterPro"/>
</dbReference>